<dbReference type="Pfam" id="PF01263">
    <property type="entry name" value="Aldose_epim"/>
    <property type="match status" value="1"/>
</dbReference>
<accession>A0A0C2BX08</accession>
<organism evidence="1 2">
    <name type="scientific">Noviherbaspirillum autotrophicum</name>
    <dbReference type="NCBI Taxonomy" id="709839"/>
    <lineage>
        <taxon>Bacteria</taxon>
        <taxon>Pseudomonadati</taxon>
        <taxon>Pseudomonadota</taxon>
        <taxon>Betaproteobacteria</taxon>
        <taxon>Burkholderiales</taxon>
        <taxon>Oxalobacteraceae</taxon>
        <taxon>Noviherbaspirillum</taxon>
    </lineage>
</organism>
<sequence length="304" mass="34225">MDGRIAMTADIIVLESEKQRLQVAPEMGGSVIDWDWKPQHGWTPLFRAWDGVSVDRYTVACFPLVPWSNRVTHGGFEHEGTFYPIPANRSEERYPIHGDGWLQAWQVAERSNNHVKLVLESRHFDGNPYHYRGTETFLLLPDGLQIDLTVTHLGQQTLPYGLGLHPYFLRNAATRLRFKAEGVWQADTDSIPTGHSTHFPQGWDYNTPASLDGPLIDNCYTGWNGKAVIDYPDHGISVTMVMPDCNGYLLFYRPPGYDYFCIEPTTHPIDAFHMPDQPGLSLLAHGDSLALRTKFLVGPSAGMS</sequence>
<dbReference type="CDD" id="cd09021">
    <property type="entry name" value="Aldose_epim_Ec_YphB"/>
    <property type="match status" value="1"/>
</dbReference>
<comment type="caution">
    <text evidence="1">The sequence shown here is derived from an EMBL/GenBank/DDBJ whole genome shotgun (WGS) entry which is preliminary data.</text>
</comment>
<gene>
    <name evidence="1" type="ORF">TSA66_19840</name>
</gene>
<dbReference type="InterPro" id="IPR008183">
    <property type="entry name" value="Aldose_1/G6P_1-epimerase"/>
</dbReference>
<dbReference type="Proteomes" id="UP000031572">
    <property type="component" value="Unassembled WGS sequence"/>
</dbReference>
<protein>
    <submittedName>
        <fullName evidence="1">Galactose-1-epimerase</fullName>
    </submittedName>
</protein>
<dbReference type="SUPFAM" id="SSF74650">
    <property type="entry name" value="Galactose mutarotase-like"/>
    <property type="match status" value="1"/>
</dbReference>
<dbReference type="STRING" id="709839.TSA66_19840"/>
<name>A0A0C2BX08_9BURK</name>
<keyword evidence="2" id="KW-1185">Reference proteome</keyword>
<dbReference type="GO" id="GO:0016853">
    <property type="term" value="F:isomerase activity"/>
    <property type="evidence" value="ECO:0007669"/>
    <property type="project" value="InterPro"/>
</dbReference>
<evidence type="ECO:0000313" key="2">
    <source>
        <dbReference type="Proteomes" id="UP000031572"/>
    </source>
</evidence>
<dbReference type="GO" id="GO:0030246">
    <property type="term" value="F:carbohydrate binding"/>
    <property type="evidence" value="ECO:0007669"/>
    <property type="project" value="InterPro"/>
</dbReference>
<dbReference type="GO" id="GO:0005975">
    <property type="term" value="P:carbohydrate metabolic process"/>
    <property type="evidence" value="ECO:0007669"/>
    <property type="project" value="InterPro"/>
</dbReference>
<dbReference type="InterPro" id="IPR011013">
    <property type="entry name" value="Gal_mutarotase_sf_dom"/>
</dbReference>
<dbReference type="AlphaFoldDB" id="A0A0C2BX08"/>
<dbReference type="Gene3D" id="2.70.98.10">
    <property type="match status" value="1"/>
</dbReference>
<dbReference type="EMBL" id="JWJG01000028">
    <property type="protein sequence ID" value="KIF82556.1"/>
    <property type="molecule type" value="Genomic_DNA"/>
</dbReference>
<proteinExistence type="predicted"/>
<evidence type="ECO:0000313" key="1">
    <source>
        <dbReference type="EMBL" id="KIF82556.1"/>
    </source>
</evidence>
<reference evidence="1 2" key="1">
    <citation type="submission" date="2014-12" db="EMBL/GenBank/DDBJ databases">
        <title>Denitrispirillum autotrophicum gen. nov., sp. nov., Denitrifying, Facultatively Autotrophic Bacteria Isolated from Rice Paddy Soil.</title>
        <authorList>
            <person name="Ishii S."/>
            <person name="Ashida N."/>
            <person name="Ohno H."/>
            <person name="Otsuka S."/>
            <person name="Yokota A."/>
            <person name="Senoo K."/>
        </authorList>
    </citation>
    <scope>NUCLEOTIDE SEQUENCE [LARGE SCALE GENOMIC DNA]</scope>
    <source>
        <strain evidence="1 2">TSA66</strain>
    </source>
</reference>
<dbReference type="InterPro" id="IPR014718">
    <property type="entry name" value="GH-type_carb-bd"/>
</dbReference>